<reference evidence="1 2" key="1">
    <citation type="journal article" date="2014" name="Int. J. Syst. Evol. Microbiol.">
        <title>Leptospira mayottensis sp. nov., a pathogenic species of the genus Leptospira isolated from humans.</title>
        <authorList>
            <person name="Bourhy P."/>
            <person name="Collet L."/>
            <person name="Brisse S."/>
            <person name="Picardeau M."/>
        </authorList>
    </citation>
    <scope>NUCLEOTIDE SEQUENCE [LARGE SCALE GENOMIC DNA]</scope>
    <source>
        <strain evidence="1 2">200901122</strain>
    </source>
</reference>
<protein>
    <submittedName>
        <fullName evidence="1">Uncharacterized protein</fullName>
    </submittedName>
</protein>
<organism evidence="1 2">
    <name type="scientific">Leptospira mayottensis 200901122</name>
    <dbReference type="NCBI Taxonomy" id="1193010"/>
    <lineage>
        <taxon>Bacteria</taxon>
        <taxon>Pseudomonadati</taxon>
        <taxon>Spirochaetota</taxon>
        <taxon>Spirochaetia</taxon>
        <taxon>Leptospirales</taxon>
        <taxon>Leptospiraceae</taxon>
        <taxon>Leptospira</taxon>
    </lineage>
</organism>
<dbReference type="AlphaFoldDB" id="A0AA87MMZ5"/>
<proteinExistence type="predicted"/>
<evidence type="ECO:0000313" key="2">
    <source>
        <dbReference type="Proteomes" id="UP000001343"/>
    </source>
</evidence>
<sequence length="73" mass="8516">MASAKQGIKFKKLTISVSSFRVFSQIKIRILRQVIRNVPSIMDTFKKTKTDSLQIELRRNYCPTILQNWEISA</sequence>
<evidence type="ECO:0000313" key="1">
    <source>
        <dbReference type="EMBL" id="EKR99278.1"/>
    </source>
</evidence>
<accession>A0AA87MMZ5</accession>
<gene>
    <name evidence="1" type="ORF">LEP1GSC125_4195</name>
</gene>
<dbReference type="Proteomes" id="UP000001343">
    <property type="component" value="Unassembled WGS sequence"/>
</dbReference>
<name>A0AA87MMZ5_9LEPT</name>
<comment type="caution">
    <text evidence="1">The sequence shown here is derived from an EMBL/GenBank/DDBJ whole genome shotgun (WGS) entry which is preliminary data.</text>
</comment>
<dbReference type="EMBL" id="AKWM02000057">
    <property type="protein sequence ID" value="EKR99278.1"/>
    <property type="molecule type" value="Genomic_DNA"/>
</dbReference>